<dbReference type="RefSeq" id="WP_175158687.1">
    <property type="nucleotide sequence ID" value="NZ_CADIKI010000003.1"/>
</dbReference>
<accession>A0A6J5FPY4</accession>
<feature type="transmembrane region" description="Helical" evidence="1">
    <location>
        <begin position="254"/>
        <end position="276"/>
    </location>
</feature>
<feature type="transmembrane region" description="Helical" evidence="1">
    <location>
        <begin position="393"/>
        <end position="420"/>
    </location>
</feature>
<feature type="transmembrane region" description="Helical" evidence="1">
    <location>
        <begin position="369"/>
        <end position="386"/>
    </location>
</feature>
<feature type="transmembrane region" description="Helical" evidence="1">
    <location>
        <begin position="221"/>
        <end position="242"/>
    </location>
</feature>
<feature type="transmembrane region" description="Helical" evidence="1">
    <location>
        <begin position="12"/>
        <end position="36"/>
    </location>
</feature>
<keyword evidence="1" id="KW-0472">Membrane</keyword>
<dbReference type="AlphaFoldDB" id="A0A6J5FPY4"/>
<evidence type="ECO:0000313" key="2">
    <source>
        <dbReference type="EMBL" id="CAB3782916.1"/>
    </source>
</evidence>
<protein>
    <submittedName>
        <fullName evidence="2">Uncharacterized protein</fullName>
    </submittedName>
</protein>
<keyword evidence="1" id="KW-1133">Transmembrane helix</keyword>
<feature type="transmembrane region" description="Helical" evidence="1">
    <location>
        <begin position="288"/>
        <end position="305"/>
    </location>
</feature>
<sequence>MPNQLTNTEKTSVVVASASLAAAALALGLRLTLAPAYADFIVGSITWSANTKFQDLFAPLFFMAVLLGGLAFLSAQIRTLKNHATQGSYARDLAEQLLWWSVPSVVVVAGLITGASIDRTILLVCAAGLLVLGVSAWLQAEKPERVSPWLTGLSLFSAFLIALVPLEIALATGRLPVGMSGHVDVTRYARVSHLLIGVLFLAVLASAFTPRLTLRVLPKSILIGQLGLPLFFLALYPARLALPDGALTKYPTTWALKGLVIALAVAGVIDVFRRYVGYCRDERQSYKVLFSPLALFGLLIAFKFGNTLGPSLAPNDYEFGQNLLGWWSYLKGVVPYVGYISPHGFMEDDLPGLLSVVFYDGTATSIFDATRLSSTLLALVAFFALYRFSGSLGLALVSTFFIGGRTAFLFFTPFMCLWFSSSLRARPARWLAVWLVSATIVVLGVPPAGLLLAAASGILALEAVWRMWRDGEREGWKTLATVCVVLLVLAVVTPLGAMLIGAIRYVLDNGPINQVAYGIPWEISWNPGSPKSGLVFETIRMLWLGAPAFCLIMVYTGIRNRATRSAAFLPAVVVMLFALLLTPYSMGRIDAGDMSRAGLAAIFGWSVLIPVVAWHSTLRFNRTALIVLVAGMSATLNYTTLAFYTAVFSAAPSIPVLPMKNGVDWGMPNVGQGMVQDEQWARLVKLNTLLNSKLAPGVGYLDLTSHNAQTFYFGRPVTMPVTAAYNMAPVRQQQQAVARLERDLPSIALLSADNITYDGGGLALRDPVLYRFVMDHYTPVWADGVILGLSAPAMIAQQGHRFTAGIRNLTDDKWDRGVSRSEAALSLDPSTPMVAFAPGTPVRLRNGETRSVTKISAEQHAIWLDGGTLDPAQAGYPGVVDATLEPALQAEYRLTLQDASFATPELGKIPVAWGRSDKSLSKKMTRVASLDAPAPTLRDLAQEAGLYKVTGGNSQLSFDLSSLGVSGHSAGMLRFEFSCVDRRATPRFKIAWWGDQQQGPADAAHLTFTADDGVLIVPLDAYPRWLTLGKVKGLQMTLADPNACGAFGIRNVALYQRNIFR</sequence>
<keyword evidence="1" id="KW-0812">Transmembrane</keyword>
<feature type="transmembrane region" description="Helical" evidence="1">
    <location>
        <begin position="150"/>
        <end position="171"/>
    </location>
</feature>
<name>A0A6J5FPY4_9BURK</name>
<dbReference type="EMBL" id="CADIKI010000003">
    <property type="protein sequence ID" value="CAB3782916.1"/>
    <property type="molecule type" value="Genomic_DNA"/>
</dbReference>
<dbReference type="Proteomes" id="UP000494252">
    <property type="component" value="Unassembled WGS sequence"/>
</dbReference>
<reference evidence="2 3" key="1">
    <citation type="submission" date="2020-04" db="EMBL/GenBank/DDBJ databases">
        <authorList>
            <person name="De Canck E."/>
        </authorList>
    </citation>
    <scope>NUCLEOTIDE SEQUENCE [LARGE SCALE GENOMIC DNA]</scope>
    <source>
        <strain evidence="2 3">LMG 27177</strain>
    </source>
</reference>
<feature type="transmembrane region" description="Helical" evidence="1">
    <location>
        <begin position="626"/>
        <end position="651"/>
    </location>
</feature>
<proteinExistence type="predicted"/>
<feature type="transmembrane region" description="Helical" evidence="1">
    <location>
        <begin position="541"/>
        <end position="558"/>
    </location>
</feature>
<feature type="transmembrane region" description="Helical" evidence="1">
    <location>
        <begin position="565"/>
        <end position="585"/>
    </location>
</feature>
<feature type="transmembrane region" description="Helical" evidence="1">
    <location>
        <begin position="597"/>
        <end position="614"/>
    </location>
</feature>
<feature type="transmembrane region" description="Helical" evidence="1">
    <location>
        <begin position="97"/>
        <end position="115"/>
    </location>
</feature>
<feature type="transmembrane region" description="Helical" evidence="1">
    <location>
        <begin position="482"/>
        <end position="507"/>
    </location>
</feature>
<feature type="transmembrane region" description="Helical" evidence="1">
    <location>
        <begin position="56"/>
        <end position="77"/>
    </location>
</feature>
<evidence type="ECO:0000313" key="3">
    <source>
        <dbReference type="Proteomes" id="UP000494252"/>
    </source>
</evidence>
<gene>
    <name evidence="2" type="ORF">LMG27177_01386</name>
</gene>
<evidence type="ECO:0000256" key="1">
    <source>
        <dbReference type="SAM" id="Phobius"/>
    </source>
</evidence>
<feature type="transmembrane region" description="Helical" evidence="1">
    <location>
        <begin position="191"/>
        <end position="209"/>
    </location>
</feature>
<keyword evidence="3" id="KW-1185">Reference proteome</keyword>
<feature type="transmembrane region" description="Helical" evidence="1">
    <location>
        <begin position="432"/>
        <end position="461"/>
    </location>
</feature>
<feature type="transmembrane region" description="Helical" evidence="1">
    <location>
        <begin position="121"/>
        <end position="138"/>
    </location>
</feature>
<organism evidence="2 3">
    <name type="scientific">Paraburkholderia fynbosensis</name>
    <dbReference type="NCBI Taxonomy" id="1200993"/>
    <lineage>
        <taxon>Bacteria</taxon>
        <taxon>Pseudomonadati</taxon>
        <taxon>Pseudomonadota</taxon>
        <taxon>Betaproteobacteria</taxon>
        <taxon>Burkholderiales</taxon>
        <taxon>Burkholderiaceae</taxon>
        <taxon>Paraburkholderia</taxon>
    </lineage>
</organism>